<sequence length="469" mass="51764">MNQRERYLAIGVGGLLVVVLAQWCFTQYRDAVQFRQNRLSSLTSEAETMQMRWLAGAEAERQLGEYKVRSLSSNPQVAQNSYQSWLLDTVRATGIQDAVVDPVSDVPVGDLYRRFAFRVSGKTDLPGVIDLVYAVQAHDQLHRIRELLFAPVRQSGRRVKEDAAATEDMLSIVMVIDAISLNIADAKPTVPTEEPSWRISQSYEQYQQDILNRNFFEPPNQPPRYRGDERLVATMGRSNEFKFQFEDPEGDSIEVKVEGDLPPWASWNQDSQRLVVTPPAPPKKPEPAKTAEGSAPAEESDSADTNSADSNSADSDAGDSNSADSDSSADSEPPASDTPSDTPAVPKPAQPFSFELVAIDNGYPNRQSTRTVTITPQVAPIPPPPVIREGFDDSTQTFLTALVQGRDDWTAWMSVRTRGKTLKLKIGDEFEIGSVSGKVTAVSNRSVTLEIDGQPYELKPAQKLSDVMQ</sequence>
<proteinExistence type="predicted"/>
<gene>
    <name evidence="2" type="ORF">SAMN06265222_11234</name>
</gene>
<evidence type="ECO:0000313" key="3">
    <source>
        <dbReference type="Proteomes" id="UP001158067"/>
    </source>
</evidence>
<comment type="caution">
    <text evidence="2">The sequence shown here is derived from an EMBL/GenBank/DDBJ whole genome shotgun (WGS) entry which is preliminary data.</text>
</comment>
<feature type="compositionally biased region" description="Low complexity" evidence="1">
    <location>
        <begin position="303"/>
        <end position="344"/>
    </location>
</feature>
<dbReference type="RefSeq" id="WP_283434174.1">
    <property type="nucleotide sequence ID" value="NZ_FXUG01000012.1"/>
</dbReference>
<evidence type="ECO:0000256" key="1">
    <source>
        <dbReference type="SAM" id="MobiDB-lite"/>
    </source>
</evidence>
<reference evidence="2 3" key="1">
    <citation type="submission" date="2017-05" db="EMBL/GenBank/DDBJ databases">
        <authorList>
            <person name="Varghese N."/>
            <person name="Submissions S."/>
        </authorList>
    </citation>
    <scope>NUCLEOTIDE SEQUENCE [LARGE SCALE GENOMIC DNA]</scope>
    <source>
        <strain evidence="2 3">DSM 25457</strain>
    </source>
</reference>
<keyword evidence="3" id="KW-1185">Reference proteome</keyword>
<accession>A0ABY1QFV1</accession>
<protein>
    <submittedName>
        <fullName evidence="2">Uncharacterized protein</fullName>
    </submittedName>
</protein>
<dbReference type="EMBL" id="FXUG01000012">
    <property type="protein sequence ID" value="SMP69412.1"/>
    <property type="molecule type" value="Genomic_DNA"/>
</dbReference>
<name>A0ABY1QFV1_9BACT</name>
<dbReference type="Proteomes" id="UP001158067">
    <property type="component" value="Unassembled WGS sequence"/>
</dbReference>
<evidence type="ECO:0000313" key="2">
    <source>
        <dbReference type="EMBL" id="SMP69412.1"/>
    </source>
</evidence>
<organism evidence="2 3">
    <name type="scientific">Neorhodopirellula lusitana</name>
    <dbReference type="NCBI Taxonomy" id="445327"/>
    <lineage>
        <taxon>Bacteria</taxon>
        <taxon>Pseudomonadati</taxon>
        <taxon>Planctomycetota</taxon>
        <taxon>Planctomycetia</taxon>
        <taxon>Pirellulales</taxon>
        <taxon>Pirellulaceae</taxon>
        <taxon>Neorhodopirellula</taxon>
    </lineage>
</organism>
<feature type="region of interest" description="Disordered" evidence="1">
    <location>
        <begin position="263"/>
        <end position="348"/>
    </location>
</feature>